<dbReference type="VEuPathDB" id="FungiDB:Bcin10g01790"/>
<name>A0A384JUF9_BOTFB</name>
<gene>
    <name evidence="1" type="ORF">BCIN_10g01790</name>
</gene>
<dbReference type="KEGG" id="bfu:BCIN_10g01790"/>
<dbReference type="OrthoDB" id="62952at2759"/>
<evidence type="ECO:0000313" key="2">
    <source>
        <dbReference type="Proteomes" id="UP000001798"/>
    </source>
</evidence>
<organism evidence="1 2">
    <name type="scientific">Botryotinia fuckeliana (strain B05.10)</name>
    <name type="common">Noble rot fungus</name>
    <name type="synonym">Botrytis cinerea</name>
    <dbReference type="NCBI Taxonomy" id="332648"/>
    <lineage>
        <taxon>Eukaryota</taxon>
        <taxon>Fungi</taxon>
        <taxon>Dikarya</taxon>
        <taxon>Ascomycota</taxon>
        <taxon>Pezizomycotina</taxon>
        <taxon>Leotiomycetes</taxon>
        <taxon>Helotiales</taxon>
        <taxon>Sclerotiniaceae</taxon>
        <taxon>Botrytis</taxon>
    </lineage>
</organism>
<proteinExistence type="predicted"/>
<protein>
    <submittedName>
        <fullName evidence="1">Uncharacterized protein</fullName>
    </submittedName>
</protein>
<reference evidence="1 2" key="2">
    <citation type="journal article" date="2012" name="Eukaryot. Cell">
        <title>Genome update of Botrytis cinerea strains B05.10 and T4.</title>
        <authorList>
            <person name="Staats M."/>
            <person name="van Kan J.A."/>
        </authorList>
    </citation>
    <scope>NUCLEOTIDE SEQUENCE [LARGE SCALE GENOMIC DNA]</scope>
    <source>
        <strain evidence="1 2">B05.10</strain>
    </source>
</reference>
<dbReference type="RefSeq" id="XP_001555658.1">
    <property type="nucleotide sequence ID" value="XM_001555608.2"/>
</dbReference>
<dbReference type="EMBL" id="CP009814">
    <property type="protein sequence ID" value="ATZ54160.1"/>
    <property type="molecule type" value="Genomic_DNA"/>
</dbReference>
<evidence type="ECO:0000313" key="1">
    <source>
        <dbReference type="EMBL" id="ATZ54160.1"/>
    </source>
</evidence>
<sequence length="628" mass="71976">MDNETTERSSQCNGIVSPCQEAPVELLGTGPTNQDLLENFEITGTEYDDILESKSTAPTVSSYHGIPAALSHEMAKFLSNDQLAKLKDLLQTHLPSPVGNPEIPVEGCPLLNVLNLDCRRLIWKRLLLNPLLGESFAIDDDQASFGLFPTILRINSQIYNEGMNILYGSNKFLIGCMPYKPYSLADWYPKSCALTRAKHLNYTYDNVLESQNSVIPAARYVQHWKILISAVVPPPYATEKELLYLCQKIYMANIQSLEVLIIPRGIERGWNESDNYVNEDQLAINLSPLERLRNVQQVVIRSAEFHEIPGFAFDKKLADELIPILPDAFDELRLIDLIQGDSEVETIAEMYKSLLAYAQAYERLKTFQLSMDMNDMNDIKEMPDRGYSFEPTKDVAISDLYINPFKASSHPVERAISAAKTSMFQDKINDFKTNRSILIQYLEPQYQTIEAAFKNLVDYIKPHNMSYGFFQCPSFIHTNEDEYEDGIASYNDIATQALVLLEDYAASFKRKLEPATKVEIRKYKSLFNTLYDDLPRERLMKLCEMAYEKQWWSQFIESYREAVNDMDSQYLAIRQARKKLYAWDLQATVREVDVKAMLSDEVINWDVCEPDLESMRRGADTALMEGMK</sequence>
<dbReference type="OMA" id="NWRISIT"/>
<dbReference type="Proteomes" id="UP000001798">
    <property type="component" value="Chromosome 10"/>
</dbReference>
<dbReference type="AlphaFoldDB" id="A0A384JUF9"/>
<reference evidence="1 2" key="3">
    <citation type="journal article" date="2017" name="Mol. Plant Pathol.">
        <title>A gapless genome sequence of the fungus Botrytis cinerea.</title>
        <authorList>
            <person name="Van Kan J.A."/>
            <person name="Stassen J.H."/>
            <person name="Mosbach A."/>
            <person name="Van Der Lee T.A."/>
            <person name="Faino L."/>
            <person name="Farmer A.D."/>
            <person name="Papasotiriou D.G."/>
            <person name="Zhou S."/>
            <person name="Seidl M.F."/>
            <person name="Cottam E."/>
            <person name="Edel D."/>
            <person name="Hahn M."/>
            <person name="Schwartz D.C."/>
            <person name="Dietrich R.A."/>
            <person name="Widdison S."/>
            <person name="Scalliet G."/>
        </authorList>
    </citation>
    <scope>NUCLEOTIDE SEQUENCE [LARGE SCALE GENOMIC DNA]</scope>
    <source>
        <strain evidence="1 2">B05.10</strain>
    </source>
</reference>
<reference evidence="1 2" key="1">
    <citation type="journal article" date="2011" name="PLoS Genet.">
        <title>Genomic analysis of the necrotrophic fungal pathogens Sclerotinia sclerotiorum and Botrytis cinerea.</title>
        <authorList>
            <person name="Amselem J."/>
            <person name="Cuomo C.A."/>
            <person name="van Kan J.A."/>
            <person name="Viaud M."/>
            <person name="Benito E.P."/>
            <person name="Couloux A."/>
            <person name="Coutinho P.M."/>
            <person name="de Vries R.P."/>
            <person name="Dyer P.S."/>
            <person name="Fillinger S."/>
            <person name="Fournier E."/>
            <person name="Gout L."/>
            <person name="Hahn M."/>
            <person name="Kohn L."/>
            <person name="Lapalu N."/>
            <person name="Plummer K.M."/>
            <person name="Pradier J.M."/>
            <person name="Quevillon E."/>
            <person name="Sharon A."/>
            <person name="Simon A."/>
            <person name="ten Have A."/>
            <person name="Tudzynski B."/>
            <person name="Tudzynski P."/>
            <person name="Wincker P."/>
            <person name="Andrew M."/>
            <person name="Anthouard V."/>
            <person name="Beever R.E."/>
            <person name="Beffa R."/>
            <person name="Benoit I."/>
            <person name="Bouzid O."/>
            <person name="Brault B."/>
            <person name="Chen Z."/>
            <person name="Choquer M."/>
            <person name="Collemare J."/>
            <person name="Cotton P."/>
            <person name="Danchin E.G."/>
            <person name="Da Silva C."/>
            <person name="Gautier A."/>
            <person name="Giraud C."/>
            <person name="Giraud T."/>
            <person name="Gonzalez C."/>
            <person name="Grossetete S."/>
            <person name="Guldener U."/>
            <person name="Henrissat B."/>
            <person name="Howlett B.J."/>
            <person name="Kodira C."/>
            <person name="Kretschmer M."/>
            <person name="Lappartient A."/>
            <person name="Leroch M."/>
            <person name="Levis C."/>
            <person name="Mauceli E."/>
            <person name="Neuveglise C."/>
            <person name="Oeser B."/>
            <person name="Pearson M."/>
            <person name="Poulain J."/>
            <person name="Poussereau N."/>
            <person name="Quesneville H."/>
            <person name="Rascle C."/>
            <person name="Schumacher J."/>
            <person name="Segurens B."/>
            <person name="Sexton A."/>
            <person name="Silva E."/>
            <person name="Sirven C."/>
            <person name="Soanes D.M."/>
            <person name="Talbot N.J."/>
            <person name="Templeton M."/>
            <person name="Yandava C."/>
            <person name="Yarden O."/>
            <person name="Zeng Q."/>
            <person name="Rollins J.A."/>
            <person name="Lebrun M.H."/>
            <person name="Dickman M."/>
        </authorList>
    </citation>
    <scope>NUCLEOTIDE SEQUENCE [LARGE SCALE GENOMIC DNA]</scope>
    <source>
        <strain evidence="1 2">B05.10</strain>
    </source>
</reference>
<accession>A0A384JUF9</accession>
<keyword evidence="2" id="KW-1185">Reference proteome</keyword>
<dbReference type="GeneID" id="5436237"/>